<organism evidence="11 12">
    <name type="scientific">Polarella glacialis</name>
    <name type="common">Dinoflagellate</name>
    <dbReference type="NCBI Taxonomy" id="89957"/>
    <lineage>
        <taxon>Eukaryota</taxon>
        <taxon>Sar</taxon>
        <taxon>Alveolata</taxon>
        <taxon>Dinophyceae</taxon>
        <taxon>Suessiales</taxon>
        <taxon>Suessiaceae</taxon>
        <taxon>Polarella</taxon>
    </lineage>
</organism>
<keyword evidence="5" id="KW-0547">Nucleotide-binding</keyword>
<dbReference type="PANTHER" id="PTHR24221:SF648">
    <property type="entry name" value="ABC-TYPE TRANSPORTER ATR1"/>
    <property type="match status" value="1"/>
</dbReference>
<keyword evidence="9" id="KW-0325">Glycoprotein</keyword>
<dbReference type="GO" id="GO:0016887">
    <property type="term" value="F:ATP hydrolysis activity"/>
    <property type="evidence" value="ECO:0007669"/>
    <property type="project" value="InterPro"/>
</dbReference>
<keyword evidence="3" id="KW-1003">Cell membrane</keyword>
<evidence type="ECO:0000256" key="6">
    <source>
        <dbReference type="ARBA" id="ARBA00022840"/>
    </source>
</evidence>
<dbReference type="InterPro" id="IPR003593">
    <property type="entry name" value="AAA+_ATPase"/>
</dbReference>
<dbReference type="Gene3D" id="3.40.50.300">
    <property type="entry name" value="P-loop containing nucleotide triphosphate hydrolases"/>
    <property type="match status" value="1"/>
</dbReference>
<dbReference type="Proteomes" id="UP000626109">
    <property type="component" value="Unassembled WGS sequence"/>
</dbReference>
<evidence type="ECO:0000256" key="2">
    <source>
        <dbReference type="ARBA" id="ARBA00022448"/>
    </source>
</evidence>
<keyword evidence="2" id="KW-0813">Transport</keyword>
<comment type="subcellular location">
    <subcellularLocation>
        <location evidence="1">Cell membrane</location>
        <topology evidence="1">Multi-pass membrane protein</topology>
    </subcellularLocation>
</comment>
<proteinExistence type="predicted"/>
<dbReference type="EMBL" id="CAJNNW010005447">
    <property type="protein sequence ID" value="CAE8647438.1"/>
    <property type="molecule type" value="Genomic_DNA"/>
</dbReference>
<dbReference type="InterPro" id="IPR003439">
    <property type="entry name" value="ABC_transporter-like_ATP-bd"/>
</dbReference>
<dbReference type="SMART" id="SM00382">
    <property type="entry name" value="AAA"/>
    <property type="match status" value="1"/>
</dbReference>
<evidence type="ECO:0000256" key="5">
    <source>
        <dbReference type="ARBA" id="ARBA00022741"/>
    </source>
</evidence>
<evidence type="ECO:0000256" key="1">
    <source>
        <dbReference type="ARBA" id="ARBA00004651"/>
    </source>
</evidence>
<dbReference type="GO" id="GO:0005524">
    <property type="term" value="F:ATP binding"/>
    <property type="evidence" value="ECO:0007669"/>
    <property type="project" value="UniProtKB-KW"/>
</dbReference>
<keyword evidence="8" id="KW-0472">Membrane</keyword>
<dbReference type="FunFam" id="3.40.50.300:FF:002145">
    <property type="entry name" value="ABC transporter (MsbA subfamily)"/>
    <property type="match status" value="1"/>
</dbReference>
<dbReference type="Pfam" id="PF00005">
    <property type="entry name" value="ABC_tran"/>
    <property type="match status" value="1"/>
</dbReference>
<accession>A0A813I9N9</accession>
<evidence type="ECO:0000256" key="3">
    <source>
        <dbReference type="ARBA" id="ARBA00022475"/>
    </source>
</evidence>
<evidence type="ECO:0000256" key="4">
    <source>
        <dbReference type="ARBA" id="ARBA00022692"/>
    </source>
</evidence>
<evidence type="ECO:0000313" key="11">
    <source>
        <dbReference type="EMBL" id="CAE8647438.1"/>
    </source>
</evidence>
<name>A0A813I9N9_POLGL</name>
<dbReference type="InterPro" id="IPR039421">
    <property type="entry name" value="Type_1_exporter"/>
</dbReference>
<gene>
    <name evidence="11" type="ORF">PGLA2088_LOCUS5679</name>
</gene>
<dbReference type="InterPro" id="IPR027417">
    <property type="entry name" value="P-loop_NTPase"/>
</dbReference>
<dbReference type="GO" id="GO:0005886">
    <property type="term" value="C:plasma membrane"/>
    <property type="evidence" value="ECO:0007669"/>
    <property type="project" value="UniProtKB-SubCell"/>
</dbReference>
<dbReference type="InterPro" id="IPR017871">
    <property type="entry name" value="ABC_transporter-like_CS"/>
</dbReference>
<keyword evidence="6" id="KW-0067">ATP-binding</keyword>
<dbReference type="SUPFAM" id="SSF52540">
    <property type="entry name" value="P-loop containing nucleoside triphosphate hydrolases"/>
    <property type="match status" value="1"/>
</dbReference>
<evidence type="ECO:0000313" key="12">
    <source>
        <dbReference type="Proteomes" id="UP000626109"/>
    </source>
</evidence>
<evidence type="ECO:0000256" key="9">
    <source>
        <dbReference type="ARBA" id="ARBA00023180"/>
    </source>
</evidence>
<dbReference type="GO" id="GO:0042626">
    <property type="term" value="F:ATPase-coupled transmembrane transporter activity"/>
    <property type="evidence" value="ECO:0007669"/>
    <property type="project" value="TreeGrafter"/>
</dbReference>
<keyword evidence="7" id="KW-1133">Transmembrane helix</keyword>
<evidence type="ECO:0000256" key="7">
    <source>
        <dbReference type="ARBA" id="ARBA00022989"/>
    </source>
</evidence>
<evidence type="ECO:0000256" key="8">
    <source>
        <dbReference type="ARBA" id="ARBA00023136"/>
    </source>
</evidence>
<evidence type="ECO:0000259" key="10">
    <source>
        <dbReference type="SMART" id="SM00382"/>
    </source>
</evidence>
<comment type="caution">
    <text evidence="11">The sequence shown here is derived from an EMBL/GenBank/DDBJ whole genome shotgun (WGS) entry which is preliminary data.</text>
</comment>
<dbReference type="AlphaFoldDB" id="A0A813I9N9"/>
<dbReference type="PANTHER" id="PTHR24221">
    <property type="entry name" value="ATP-BINDING CASSETTE SUB-FAMILY B"/>
    <property type="match status" value="1"/>
</dbReference>
<protein>
    <recommendedName>
        <fullName evidence="10">AAA+ ATPase domain-containing protein</fullName>
    </recommendedName>
</protein>
<dbReference type="PROSITE" id="PS00211">
    <property type="entry name" value="ABC_TRANSPORTER_1"/>
    <property type="match status" value="1"/>
</dbReference>
<feature type="domain" description="AAA+ ATPase" evidence="10">
    <location>
        <begin position="2"/>
        <end position="184"/>
    </location>
</feature>
<reference evidence="11" key="1">
    <citation type="submission" date="2021-02" db="EMBL/GenBank/DDBJ databases">
        <authorList>
            <person name="Dougan E. K."/>
            <person name="Rhodes N."/>
            <person name="Thang M."/>
            <person name="Chan C."/>
        </authorList>
    </citation>
    <scope>NUCLEOTIDE SEQUENCE</scope>
</reference>
<sequence>MKCGFVGKTGCGKSTTLLCILRLLEPRSGRILVGGRDTSKLGLATLRSMVGLVPQDPTVFEGSWRFNIDPFGEFPDGRIWEALQCVQLMPFLRSLPDGIDSEISRDGANLSFGQRQLLSLARMVVRQPPVLLLDECTSALDPVTQEAAQKTLISGFPMTTVIAIAHRVETIMNFDRIIVFDEGSIAEQGSVEEVLKVENGIFANMVKIHRA</sequence>
<keyword evidence="4" id="KW-0812">Transmembrane</keyword>